<accession>A0A143YZY9</accession>
<feature type="domain" description="DUF2202" evidence="3">
    <location>
        <begin position="96"/>
        <end position="217"/>
    </location>
</feature>
<dbReference type="Gene3D" id="1.20.1260.10">
    <property type="match status" value="1"/>
</dbReference>
<name>A0A143YZY9_9LACT</name>
<dbReference type="EMBL" id="FNYT01000021">
    <property type="protein sequence ID" value="SEJ66897.1"/>
    <property type="molecule type" value="Genomic_DNA"/>
</dbReference>
<feature type="compositionally biased region" description="Acidic residues" evidence="1">
    <location>
        <begin position="61"/>
        <end position="73"/>
    </location>
</feature>
<dbReference type="OrthoDB" id="573482at2"/>
<protein>
    <recommendedName>
        <fullName evidence="3">DUF2202 domain-containing protein</fullName>
    </recommendedName>
</protein>
<dbReference type="Proteomes" id="UP000076878">
    <property type="component" value="Unassembled WGS sequence"/>
</dbReference>
<dbReference type="SUPFAM" id="SSF47240">
    <property type="entry name" value="Ferritin-like"/>
    <property type="match status" value="1"/>
</dbReference>
<dbReference type="Proteomes" id="UP000199280">
    <property type="component" value="Unassembled WGS sequence"/>
</dbReference>
<dbReference type="EMBL" id="FJNB01000014">
    <property type="protein sequence ID" value="CZR02751.1"/>
    <property type="molecule type" value="Genomic_DNA"/>
</dbReference>
<evidence type="ECO:0000259" key="3">
    <source>
        <dbReference type="Pfam" id="PF09968"/>
    </source>
</evidence>
<dbReference type="AlphaFoldDB" id="A0A143YZY9"/>
<feature type="compositionally biased region" description="Low complexity" evidence="1">
    <location>
        <begin position="30"/>
        <end position="52"/>
    </location>
</feature>
<proteinExistence type="predicted"/>
<gene>
    <name evidence="5" type="ORF">SAMN05216375_12134</name>
    <name evidence="4" type="ORF">TR210_1933</name>
</gene>
<dbReference type="InterPro" id="IPR012347">
    <property type="entry name" value="Ferritin-like"/>
</dbReference>
<feature type="chain" id="PRO_5039449733" description="DUF2202 domain-containing protein" evidence="2">
    <location>
        <begin position="24"/>
        <end position="218"/>
    </location>
</feature>
<dbReference type="Pfam" id="PF09968">
    <property type="entry name" value="DUF2202"/>
    <property type="match status" value="1"/>
</dbReference>
<dbReference type="PROSITE" id="PS51257">
    <property type="entry name" value="PROKAR_LIPOPROTEIN"/>
    <property type="match status" value="1"/>
</dbReference>
<dbReference type="CDD" id="cd01048">
    <property type="entry name" value="Ferritin_like_AB2"/>
    <property type="match status" value="1"/>
</dbReference>
<evidence type="ECO:0000256" key="1">
    <source>
        <dbReference type="SAM" id="MobiDB-lite"/>
    </source>
</evidence>
<evidence type="ECO:0000313" key="4">
    <source>
        <dbReference type="EMBL" id="CZR02751.1"/>
    </source>
</evidence>
<evidence type="ECO:0000256" key="2">
    <source>
        <dbReference type="SAM" id="SignalP"/>
    </source>
</evidence>
<evidence type="ECO:0000313" key="7">
    <source>
        <dbReference type="Proteomes" id="UP000199280"/>
    </source>
</evidence>
<dbReference type="InterPro" id="IPR009078">
    <property type="entry name" value="Ferritin-like_SF"/>
</dbReference>
<dbReference type="STRING" id="640938.TR210_1933"/>
<dbReference type="RefSeq" id="WP_068623309.1">
    <property type="nucleotide sequence ID" value="NZ_FJNB01000014.1"/>
</dbReference>
<evidence type="ECO:0000313" key="5">
    <source>
        <dbReference type="EMBL" id="SEJ66897.1"/>
    </source>
</evidence>
<keyword evidence="7" id="KW-1185">Reference proteome</keyword>
<sequence>MNSKKKLYGSATMLSLLMLVGCAADEDTASSESSVAGSSEMVESSSEAASSSEQDESKMEDSEESDTEEDESVETPYIYGAVGALADNDLTMEEMFTYAIQDEHLAHGEYAYVLETFGDQAPFNNIVTAEAQHVSEMTVLFEKYDLAVPADESADHLKQAADIKEALENCATGEVDNIAMYNKFLEQEIPDDVRATFTALRNASEGHLDAFNKSLEKY</sequence>
<organism evidence="4 6">
    <name type="scientific">Trichococcus ilyis</name>
    <dbReference type="NCBI Taxonomy" id="640938"/>
    <lineage>
        <taxon>Bacteria</taxon>
        <taxon>Bacillati</taxon>
        <taxon>Bacillota</taxon>
        <taxon>Bacilli</taxon>
        <taxon>Lactobacillales</taxon>
        <taxon>Carnobacteriaceae</taxon>
        <taxon>Trichococcus</taxon>
    </lineage>
</organism>
<keyword evidence="2" id="KW-0732">Signal</keyword>
<feature type="signal peptide" evidence="2">
    <location>
        <begin position="1"/>
        <end position="23"/>
    </location>
</feature>
<reference evidence="4 6" key="1">
    <citation type="submission" date="2016-02" db="EMBL/GenBank/DDBJ databases">
        <authorList>
            <person name="Wen L."/>
            <person name="He K."/>
            <person name="Yang H."/>
        </authorList>
    </citation>
    <scope>NUCLEOTIDE SEQUENCE [LARGE SCALE GENOMIC DNA]</scope>
    <source>
        <strain evidence="4">Trichococcus_R210</strain>
    </source>
</reference>
<reference evidence="5 7" key="2">
    <citation type="submission" date="2016-10" db="EMBL/GenBank/DDBJ databases">
        <authorList>
            <person name="Varghese N."/>
            <person name="Submissions S."/>
        </authorList>
    </citation>
    <scope>NUCLEOTIDE SEQUENCE [LARGE SCALE GENOMIC DNA]</scope>
    <source>
        <strain evidence="5 7">DSM 22150</strain>
    </source>
</reference>
<evidence type="ECO:0000313" key="6">
    <source>
        <dbReference type="Proteomes" id="UP000076878"/>
    </source>
</evidence>
<dbReference type="InterPro" id="IPR019243">
    <property type="entry name" value="DUF2202"/>
</dbReference>
<feature type="region of interest" description="Disordered" evidence="1">
    <location>
        <begin position="28"/>
        <end position="75"/>
    </location>
</feature>